<dbReference type="EMBL" id="QFDK01000003">
    <property type="protein sequence ID" value="TOZ05074.1"/>
    <property type="molecule type" value="Genomic_DNA"/>
</dbReference>
<dbReference type="RefSeq" id="WP_087716865.1">
    <property type="nucleotide sequence ID" value="NZ_BEWS01000002.1"/>
</dbReference>
<dbReference type="Proteomes" id="UP000785759">
    <property type="component" value="Unassembled WGS sequence"/>
</dbReference>
<dbReference type="AlphaFoldDB" id="A0AAJ5FL55"/>
<gene>
    <name evidence="1" type="ORF">DIS17_03775</name>
</gene>
<comment type="caution">
    <text evidence="1">The sequence shown here is derived from an EMBL/GenBank/DDBJ whole genome shotgun (WGS) entry which is preliminary data.</text>
</comment>
<sequence length="78" mass="9255">MVRLWFLSDDGDIVRYEYQVEEESMKGKVAYSRSQNGVKFLDSVAESTFQMYRSGVRMALFKMAKNHDFQDYYDVAIY</sequence>
<organism evidence="1 2">
    <name type="scientific">Levilactobacillus brevis</name>
    <name type="common">Lactobacillus brevis</name>
    <dbReference type="NCBI Taxonomy" id="1580"/>
    <lineage>
        <taxon>Bacteria</taxon>
        <taxon>Bacillati</taxon>
        <taxon>Bacillota</taxon>
        <taxon>Bacilli</taxon>
        <taxon>Lactobacillales</taxon>
        <taxon>Lactobacillaceae</taxon>
        <taxon>Levilactobacillus</taxon>
    </lineage>
</organism>
<protein>
    <submittedName>
        <fullName evidence="1">Uncharacterized protein</fullName>
    </submittedName>
</protein>
<proteinExistence type="predicted"/>
<evidence type="ECO:0000313" key="1">
    <source>
        <dbReference type="EMBL" id="TOZ05074.1"/>
    </source>
</evidence>
<accession>A0AAJ5FL55</accession>
<reference evidence="1" key="1">
    <citation type="submission" date="2018-05" db="EMBL/GenBank/DDBJ databases">
        <title>Genome Comparison of Lactic Acid Bacteria Isolated from non-Wheat Sourdough.</title>
        <authorList>
            <person name="Rice T."/>
            <person name="Axel C."/>
            <person name="Lynch K.M."/>
            <person name="Benz C."/>
            <person name="Arendt E.K."/>
            <person name="Coffey A."/>
        </authorList>
    </citation>
    <scope>NUCLEOTIDE SEQUENCE</scope>
    <source>
        <strain evidence="1">TR055</strain>
    </source>
</reference>
<evidence type="ECO:0000313" key="2">
    <source>
        <dbReference type="Proteomes" id="UP000785759"/>
    </source>
</evidence>
<name>A0AAJ5FL55_LEVBR</name>